<sequence>MTIPSTVSSPTTRPLWLITTMSSNKMLYVYQRGRSTGRVLRRLLMLFCVGWLGLTTVALAQQADSTRRRPVRKTPKSTRLRTRRPLPPAYTPRLNRRGQVRKLSPEQLWDAKPDSTHPNRGPFRLLVYTSLGGSIYMPTIGTPGTLAEERKIRLGLPLTARVMWQTDHRLRLGVETGYLDMYSYRGVINGEPARVRVSAIPVLAVFSMSVVRRFALYAGTGPYIVNSELSYDGNTRGHTFSIGWMVAGTYTQPITQNLGLAAELKWYDATQTNDACMLFQATLVWRALTW</sequence>
<dbReference type="STRING" id="1166018.FAES_2713"/>
<evidence type="ECO:0000313" key="2">
    <source>
        <dbReference type="EMBL" id="CCH00722.1"/>
    </source>
</evidence>
<proteinExistence type="predicted"/>
<dbReference type="Proteomes" id="UP000011058">
    <property type="component" value="Chromosome"/>
</dbReference>
<protein>
    <recommendedName>
        <fullName evidence="4">Outer membrane protein beta-barrel domain-containing protein</fullName>
    </recommendedName>
</protein>
<dbReference type="AlphaFoldDB" id="I0K9B9"/>
<feature type="compositionally biased region" description="Basic residues" evidence="1">
    <location>
        <begin position="68"/>
        <end position="84"/>
    </location>
</feature>
<name>I0K9B9_9BACT</name>
<gene>
    <name evidence="2" type="ORF">FAES_2713</name>
</gene>
<organism evidence="2 3">
    <name type="scientific">Fibrella aestuarina BUZ 2</name>
    <dbReference type="NCBI Taxonomy" id="1166018"/>
    <lineage>
        <taxon>Bacteria</taxon>
        <taxon>Pseudomonadati</taxon>
        <taxon>Bacteroidota</taxon>
        <taxon>Cytophagia</taxon>
        <taxon>Cytophagales</taxon>
        <taxon>Spirosomataceae</taxon>
        <taxon>Fibrella</taxon>
    </lineage>
</organism>
<dbReference type="KEGG" id="fae:FAES_2713"/>
<reference evidence="2 3" key="1">
    <citation type="journal article" date="2012" name="J. Bacteriol.">
        <title>Genome Sequence of Fibrella aestuarina BUZ 2T, a Filamentous Marine Bacterium.</title>
        <authorList>
            <person name="Filippini M."/>
            <person name="Qi W."/>
            <person name="Blom J."/>
            <person name="Goesmann A."/>
            <person name="Smits T.H."/>
            <person name="Bagheri H.C."/>
        </authorList>
    </citation>
    <scope>NUCLEOTIDE SEQUENCE [LARGE SCALE GENOMIC DNA]</scope>
    <source>
        <strain evidence="3">BUZ 2T</strain>
    </source>
</reference>
<accession>I0K9B9</accession>
<keyword evidence="3" id="KW-1185">Reference proteome</keyword>
<dbReference type="eggNOG" id="ENOG5032R5J">
    <property type="taxonomic scope" value="Bacteria"/>
</dbReference>
<dbReference type="EMBL" id="HE796683">
    <property type="protein sequence ID" value="CCH00722.1"/>
    <property type="molecule type" value="Genomic_DNA"/>
</dbReference>
<dbReference type="InterPro" id="IPR011250">
    <property type="entry name" value="OMP/PagP_B-barrel"/>
</dbReference>
<feature type="region of interest" description="Disordered" evidence="1">
    <location>
        <begin position="62"/>
        <end position="97"/>
    </location>
</feature>
<evidence type="ECO:0000313" key="3">
    <source>
        <dbReference type="Proteomes" id="UP000011058"/>
    </source>
</evidence>
<dbReference type="HOGENOM" id="CLU_958929_0_0_10"/>
<dbReference type="SUPFAM" id="SSF56925">
    <property type="entry name" value="OMPA-like"/>
    <property type="match status" value="1"/>
</dbReference>
<dbReference type="Gene3D" id="2.40.160.20">
    <property type="match status" value="1"/>
</dbReference>
<dbReference type="PATRIC" id="fig|1166018.3.peg.4481"/>
<evidence type="ECO:0008006" key="4">
    <source>
        <dbReference type="Google" id="ProtNLM"/>
    </source>
</evidence>
<evidence type="ECO:0000256" key="1">
    <source>
        <dbReference type="SAM" id="MobiDB-lite"/>
    </source>
</evidence>